<sequence length="648" mass="73862">MGFVSFSTKKSIYATIVLASFMMTLIVLRHVSEMTQGIPFLNTMSKAETPEGREAKIRTTPDTSYEGDMTWPSLKDTSITVEEIQLKYNRCRTITVQTNPKCAELHDHPDLAWKSTAKSGNSKQEDFQRLTLASVCCVFYYEEIMKPAPQSELFPWEKYYLSTPLLQNISDISQAAQSSISFLSSPGSDNTFTLGSEVRFKVELYNGRKERMTRGGDKVDVWLSSDDVLAAITADVTDNQDGTYTAVTILPWSGTVNVKATIAHHKELLRTVMYLQRVFKSTHWFTGNFISSGAAEATLCSPFTNLPGYTADQVCNLTEINGFPWYCGKPVKAEFLNCSHFTSEAKLFYPSYMPMTEEEESLLTLTERHRPFLIPSNLSINVLADQGPNTTLPLPEQWCHERDLPLTFDDNNSYGFFYHGQWRPMACQLQDVNADSLAKCLQDTTVIFVGDSNSRKQMELLSSMVSCVHKIHRASVIWHAPLRCDNNQTNMSIQYFPHNFPFYGSQKEEVNPEVLYSEARLLDSLPKHGRYVVHLHTFLHLTPFHFSILDHRLRVTREAIQRLLDRNPHVIIVYQSAHSAYDRRPGNYHKLGVFLVELQRSILRGLGDRVMFSFTWPMTVAVANDDEHPPISNQFAKYYLGYICGRLK</sequence>
<dbReference type="InterPro" id="IPR057106">
    <property type="entry name" value="NXPE4_C"/>
</dbReference>
<name>A0A9W2ZCZ8_BIOGL</name>
<dbReference type="PANTHER" id="PTHR16165:SF5">
    <property type="entry name" value="NXPE FAMILY MEMBER 3"/>
    <property type="match status" value="1"/>
</dbReference>
<reference evidence="4" key="1">
    <citation type="submission" date="2025-08" db="UniProtKB">
        <authorList>
            <consortium name="RefSeq"/>
        </authorList>
    </citation>
    <scope>IDENTIFICATION</scope>
</reference>
<evidence type="ECO:0000259" key="2">
    <source>
        <dbReference type="Pfam" id="PF24536"/>
    </source>
</evidence>
<feature type="domain" description="NXPE C-terminal" evidence="2">
    <location>
        <begin position="422"/>
        <end position="644"/>
    </location>
</feature>
<dbReference type="PANTHER" id="PTHR16165">
    <property type="entry name" value="NXPE FAMILY MEMBER"/>
    <property type="match status" value="1"/>
</dbReference>
<dbReference type="OMA" id="IAANSEW"/>
<keyword evidence="1" id="KW-0472">Membrane</keyword>
<organism evidence="3 4">
    <name type="scientific">Biomphalaria glabrata</name>
    <name type="common">Bloodfluke planorb</name>
    <name type="synonym">Freshwater snail</name>
    <dbReference type="NCBI Taxonomy" id="6526"/>
    <lineage>
        <taxon>Eukaryota</taxon>
        <taxon>Metazoa</taxon>
        <taxon>Spiralia</taxon>
        <taxon>Lophotrochozoa</taxon>
        <taxon>Mollusca</taxon>
        <taxon>Gastropoda</taxon>
        <taxon>Heterobranchia</taxon>
        <taxon>Euthyneura</taxon>
        <taxon>Panpulmonata</taxon>
        <taxon>Hygrophila</taxon>
        <taxon>Lymnaeoidea</taxon>
        <taxon>Planorbidae</taxon>
        <taxon>Biomphalaria</taxon>
    </lineage>
</organism>
<dbReference type="RefSeq" id="XP_055872842.1">
    <property type="nucleotide sequence ID" value="XM_056016867.1"/>
</dbReference>
<dbReference type="InterPro" id="IPR013783">
    <property type="entry name" value="Ig-like_fold"/>
</dbReference>
<dbReference type="Proteomes" id="UP001165740">
    <property type="component" value="Chromosome 18"/>
</dbReference>
<dbReference type="Gene3D" id="2.60.40.10">
    <property type="entry name" value="Immunoglobulins"/>
    <property type="match status" value="1"/>
</dbReference>
<feature type="transmembrane region" description="Helical" evidence="1">
    <location>
        <begin position="12"/>
        <end position="31"/>
    </location>
</feature>
<dbReference type="GeneID" id="106075578"/>
<dbReference type="SUPFAM" id="SSF81296">
    <property type="entry name" value="E set domains"/>
    <property type="match status" value="1"/>
</dbReference>
<dbReference type="InterPro" id="IPR014756">
    <property type="entry name" value="Ig_E-set"/>
</dbReference>
<protein>
    <submittedName>
        <fullName evidence="4">NXPE family member 4-like</fullName>
    </submittedName>
</protein>
<accession>A0A9W2ZCZ8</accession>
<evidence type="ECO:0000313" key="3">
    <source>
        <dbReference type="Proteomes" id="UP001165740"/>
    </source>
</evidence>
<keyword evidence="1" id="KW-0812">Transmembrane</keyword>
<dbReference type="AlphaFoldDB" id="A0A9W2ZCZ8"/>
<gene>
    <name evidence="4" type="primary">LOC106075578</name>
</gene>
<evidence type="ECO:0000313" key="4">
    <source>
        <dbReference type="RefSeq" id="XP_055872842.1"/>
    </source>
</evidence>
<proteinExistence type="predicted"/>
<dbReference type="OrthoDB" id="6122107at2759"/>
<dbReference type="Pfam" id="PF24536">
    <property type="entry name" value="NXPE4_C"/>
    <property type="match status" value="1"/>
</dbReference>
<evidence type="ECO:0000256" key="1">
    <source>
        <dbReference type="SAM" id="Phobius"/>
    </source>
</evidence>
<keyword evidence="1" id="KW-1133">Transmembrane helix</keyword>
<keyword evidence="3" id="KW-1185">Reference proteome</keyword>